<evidence type="ECO:0000313" key="2">
    <source>
        <dbReference type="Proteomes" id="UP000789920"/>
    </source>
</evidence>
<comment type="caution">
    <text evidence="1">The sequence shown here is derived from an EMBL/GenBank/DDBJ whole genome shotgun (WGS) entry which is preliminary data.</text>
</comment>
<organism evidence="1 2">
    <name type="scientific">Racocetra persica</name>
    <dbReference type="NCBI Taxonomy" id="160502"/>
    <lineage>
        <taxon>Eukaryota</taxon>
        <taxon>Fungi</taxon>
        <taxon>Fungi incertae sedis</taxon>
        <taxon>Mucoromycota</taxon>
        <taxon>Glomeromycotina</taxon>
        <taxon>Glomeromycetes</taxon>
        <taxon>Diversisporales</taxon>
        <taxon>Gigasporaceae</taxon>
        <taxon>Racocetra</taxon>
    </lineage>
</organism>
<gene>
    <name evidence="1" type="ORF">RPERSI_LOCUS36811</name>
</gene>
<protein>
    <submittedName>
        <fullName evidence="1">12959_t:CDS:1</fullName>
    </submittedName>
</protein>
<dbReference type="EMBL" id="CAJVQC010179050">
    <property type="protein sequence ID" value="CAG8851939.1"/>
    <property type="molecule type" value="Genomic_DNA"/>
</dbReference>
<sequence>MIIENIIEKFLLEAPTEAITPTTLIFQAVQEQRLKSYNELEPAIRRGINASIAKLDGLQYDSRIKAIYKASYNVSSVTQAAFFACCQNRVILDGQIDLLRSRGRNRIALDGQL</sequence>
<accession>A0ACA9T002</accession>
<feature type="non-terminal residue" evidence="1">
    <location>
        <position position="113"/>
    </location>
</feature>
<dbReference type="Proteomes" id="UP000789920">
    <property type="component" value="Unassembled WGS sequence"/>
</dbReference>
<evidence type="ECO:0000313" key="1">
    <source>
        <dbReference type="EMBL" id="CAG8851939.1"/>
    </source>
</evidence>
<keyword evidence="2" id="KW-1185">Reference proteome</keyword>
<reference evidence="1" key="1">
    <citation type="submission" date="2021-06" db="EMBL/GenBank/DDBJ databases">
        <authorList>
            <person name="Kallberg Y."/>
            <person name="Tangrot J."/>
            <person name="Rosling A."/>
        </authorList>
    </citation>
    <scope>NUCLEOTIDE SEQUENCE</scope>
    <source>
        <strain evidence="1">MA461A</strain>
    </source>
</reference>
<proteinExistence type="predicted"/>
<name>A0ACA9T002_9GLOM</name>